<dbReference type="Proteomes" id="UP000475862">
    <property type="component" value="Unassembled WGS sequence"/>
</dbReference>
<dbReference type="Pfam" id="PF04500">
    <property type="entry name" value="FLYWCH"/>
    <property type="match status" value="1"/>
</dbReference>
<feature type="non-terminal residue" evidence="6">
    <location>
        <position position="1"/>
    </location>
</feature>
<evidence type="ECO:0008006" key="8">
    <source>
        <dbReference type="Google" id="ProtNLM"/>
    </source>
</evidence>
<feature type="domain" description="MULE transposase" evidence="5">
    <location>
        <begin position="635"/>
        <end position="728"/>
    </location>
</feature>
<dbReference type="AlphaFoldDB" id="A0A6G0SWU4"/>
<dbReference type="OrthoDB" id="3066195at2759"/>
<organism evidence="6 7">
    <name type="scientific">Aphis glycines</name>
    <name type="common">Soybean aphid</name>
    <dbReference type="NCBI Taxonomy" id="307491"/>
    <lineage>
        <taxon>Eukaryota</taxon>
        <taxon>Metazoa</taxon>
        <taxon>Ecdysozoa</taxon>
        <taxon>Arthropoda</taxon>
        <taxon>Hexapoda</taxon>
        <taxon>Insecta</taxon>
        <taxon>Pterygota</taxon>
        <taxon>Neoptera</taxon>
        <taxon>Paraneoptera</taxon>
        <taxon>Hemiptera</taxon>
        <taxon>Sternorrhyncha</taxon>
        <taxon>Aphidomorpha</taxon>
        <taxon>Aphidoidea</taxon>
        <taxon>Aphididae</taxon>
        <taxon>Aphidini</taxon>
        <taxon>Aphis</taxon>
        <taxon>Aphis</taxon>
    </lineage>
</organism>
<keyword evidence="2" id="KW-0863">Zinc-finger</keyword>
<dbReference type="PANTHER" id="PTHR46880">
    <property type="entry name" value="RAS-ASSOCIATING DOMAIN-CONTAINING PROTEIN"/>
    <property type="match status" value="1"/>
</dbReference>
<feature type="domain" description="FLYWCH-type" evidence="4">
    <location>
        <begin position="450"/>
        <end position="510"/>
    </location>
</feature>
<keyword evidence="3" id="KW-0862">Zinc</keyword>
<dbReference type="InterPro" id="IPR018289">
    <property type="entry name" value="MULE_transposase_dom"/>
</dbReference>
<dbReference type="GO" id="GO:0008270">
    <property type="term" value="F:zinc ion binding"/>
    <property type="evidence" value="ECO:0007669"/>
    <property type="project" value="UniProtKB-KW"/>
</dbReference>
<evidence type="ECO:0000313" key="7">
    <source>
        <dbReference type="Proteomes" id="UP000475862"/>
    </source>
</evidence>
<comment type="caution">
    <text evidence="6">The sequence shown here is derived from an EMBL/GenBank/DDBJ whole genome shotgun (WGS) entry which is preliminary data.</text>
</comment>
<protein>
    <recommendedName>
        <fullName evidence="8">FLYWCH-type domain-containing protein</fullName>
    </recommendedName>
</protein>
<evidence type="ECO:0000259" key="5">
    <source>
        <dbReference type="Pfam" id="PF10551"/>
    </source>
</evidence>
<dbReference type="Gene3D" id="2.20.25.240">
    <property type="match status" value="1"/>
</dbReference>
<reference evidence="6 7" key="1">
    <citation type="submission" date="2019-08" db="EMBL/GenBank/DDBJ databases">
        <title>The genome of the soybean aphid Biotype 1, its phylome, world population structure and adaptation to the North American continent.</title>
        <authorList>
            <person name="Giordano R."/>
            <person name="Donthu R.K."/>
            <person name="Hernandez A.G."/>
            <person name="Wright C.L."/>
            <person name="Zimin A.V."/>
        </authorList>
    </citation>
    <scope>NUCLEOTIDE SEQUENCE [LARGE SCALE GENOMIC DNA]</scope>
    <source>
        <tissue evidence="6">Whole aphids</tissue>
    </source>
</reference>
<dbReference type="PANTHER" id="PTHR46880:SF5">
    <property type="entry name" value="DUF4371 DOMAIN-CONTAINING PROTEIN"/>
    <property type="match status" value="1"/>
</dbReference>
<keyword evidence="7" id="KW-1185">Reference proteome</keyword>
<proteinExistence type="predicted"/>
<evidence type="ECO:0000313" key="6">
    <source>
        <dbReference type="EMBL" id="KAE9522732.1"/>
    </source>
</evidence>
<evidence type="ECO:0000256" key="2">
    <source>
        <dbReference type="ARBA" id="ARBA00022771"/>
    </source>
</evidence>
<dbReference type="EMBL" id="VYZN01000687">
    <property type="protein sequence ID" value="KAE9522732.1"/>
    <property type="molecule type" value="Genomic_DNA"/>
</dbReference>
<sequence>TKINKKNTQINQKCLQLLKSLEQYTVKKLLFVIEHVSTLYHIEAVKASAYSFPRRVVVSLRAHSFCTNEDMADTMDEYKLQYLTPHSHYDFLQCIVESHRSIFVEEILNDLFALSLRCDGSVDRTQTDKMYVLIKSIFLKGEEKLYFLGAAELIERRAKGMYDALKTVCINILGTENFNKVLKKTTSIVTDGASSNVGEKSGLWTLTTNLKKNSLSNLAWESVSSSVSEVNLLFQKLIGLTTFFRKSGLRTRELKNISSKYNLPLLKLPKVFEVRWSQFSYTLLNNVLVSWSCLVHFFKDSKDKVYIGHYKFLTQEYNIRLIASLSDILLLFSRYQQQLQSDDLNIISMEEKTKKFINKIETLKSSSLIGGWLMALDNQLKTDEDGSIKLNSISIIKMNTQRQSHHKFITQQRSLEAVNYEILCSLQEFLKQLVYKLCNSVHICKMSLIINSNRDGEVFLNDGFMYLFDAFSSDSLKRFWRCRYKRECKARVHTGITDLIILKHINNHTHDSDAAKVEANIAVCNIKKRARETMEPTSTVINECISGLSQASKGALQKGPALKKTVRRKRNDIHAAPNAPNDLITLEIPDSYKVYSPSEGISENYLLDDSGPSENRILIFGRPRSLEILHFSKAWYCDGTFKVAPTIFAQVYVILVKALNGVHLLIYALLPNKQEKTYDQLFDMLNLLKPSLNPKSVSCDFELSVINTIKKKYPDAEIHGCLYHLIKKFHKKMNEMGFASRYKNDADFSIFIKMVVALSFVPIENLDAAIQQLGDDLPECLQPLLDWFEDNYVGRVNRNGRGRRTALFPPHIWNLHQRVLNGQDRTNNHAEAVNRRLNVEMGVQHPSLWSFIDCLRKVQAGRDVFYNQLEAGKSPPKKLNKFIDADKPRILVAKPHSADVERLISASNLLKSPLRSSMNISTENMYLYIHYNMPHLYSWNPNMSILKWMNSKKHKVIKRTKAKQQNYFNGVFPDATNKHH</sequence>
<dbReference type="Pfam" id="PF10551">
    <property type="entry name" value="MULE"/>
    <property type="match status" value="1"/>
</dbReference>
<evidence type="ECO:0000256" key="1">
    <source>
        <dbReference type="ARBA" id="ARBA00022723"/>
    </source>
</evidence>
<dbReference type="InterPro" id="IPR007588">
    <property type="entry name" value="Znf_FLYWCH"/>
</dbReference>
<evidence type="ECO:0000259" key="4">
    <source>
        <dbReference type="Pfam" id="PF04500"/>
    </source>
</evidence>
<keyword evidence="1" id="KW-0479">Metal-binding</keyword>
<gene>
    <name evidence="6" type="ORF">AGLY_016841</name>
</gene>
<accession>A0A6G0SWU4</accession>
<evidence type="ECO:0000256" key="3">
    <source>
        <dbReference type="ARBA" id="ARBA00022833"/>
    </source>
</evidence>
<name>A0A6G0SWU4_APHGL</name>